<dbReference type="AlphaFoldDB" id="A0AA35Z0K1"/>
<keyword evidence="1" id="KW-0175">Coiled coil</keyword>
<dbReference type="EMBL" id="OX465081">
    <property type="protein sequence ID" value="CAI9283429.1"/>
    <property type="molecule type" value="Genomic_DNA"/>
</dbReference>
<feature type="region of interest" description="Disordered" evidence="2">
    <location>
        <begin position="166"/>
        <end position="190"/>
    </location>
</feature>
<feature type="chain" id="PRO_5041268230" evidence="3">
    <location>
        <begin position="29"/>
        <end position="357"/>
    </location>
</feature>
<dbReference type="Proteomes" id="UP001177003">
    <property type="component" value="Chromosome 5"/>
</dbReference>
<reference evidence="4" key="1">
    <citation type="submission" date="2023-04" db="EMBL/GenBank/DDBJ databases">
        <authorList>
            <person name="Vijverberg K."/>
            <person name="Xiong W."/>
            <person name="Schranz E."/>
        </authorList>
    </citation>
    <scope>NUCLEOTIDE SEQUENCE</scope>
</reference>
<feature type="compositionally biased region" description="Polar residues" evidence="2">
    <location>
        <begin position="173"/>
        <end position="183"/>
    </location>
</feature>
<protein>
    <submittedName>
        <fullName evidence="4">Uncharacterized protein</fullName>
    </submittedName>
</protein>
<gene>
    <name evidence="4" type="ORF">LSALG_LOCUS23028</name>
</gene>
<accession>A0AA35Z0K1</accession>
<sequence length="357" mass="39887">MWKLKHNLSMKKLMKILMMMWSFLKEIGFTGISDDIPTNIKLDLDDDEFGPFPGFDSDCFKKVNEVASSATKTGEDSNVLKIFLSSSKPLEISSGQRDVILEIPLSVSTVSTSALLVVELSQPQTSQSSLERSQSNTSLEVPIVSHAPQVISTIITTVVFTPPIQSDEGPSTMFETGGSSSIPEYSPTRPSLDEASIRLAKHLAQHSPTSSSRGKCIYFRDGHSGDDKSTMSQLREEIGVLRKELIEKNIQLEQIASHVEEIKERDEEKSKQIKDLQMNLSSMTAFYFNLKNVMYYAFRDKVKALFQQPHRIEDPPMAPTQSTSSDLPVDPPPPRTTTVVNRFEKEPEGSRARITIK</sequence>
<evidence type="ECO:0000313" key="5">
    <source>
        <dbReference type="Proteomes" id="UP001177003"/>
    </source>
</evidence>
<name>A0AA35Z0K1_LACSI</name>
<organism evidence="4 5">
    <name type="scientific">Lactuca saligna</name>
    <name type="common">Willowleaf lettuce</name>
    <dbReference type="NCBI Taxonomy" id="75948"/>
    <lineage>
        <taxon>Eukaryota</taxon>
        <taxon>Viridiplantae</taxon>
        <taxon>Streptophyta</taxon>
        <taxon>Embryophyta</taxon>
        <taxon>Tracheophyta</taxon>
        <taxon>Spermatophyta</taxon>
        <taxon>Magnoliopsida</taxon>
        <taxon>eudicotyledons</taxon>
        <taxon>Gunneridae</taxon>
        <taxon>Pentapetalae</taxon>
        <taxon>asterids</taxon>
        <taxon>campanulids</taxon>
        <taxon>Asterales</taxon>
        <taxon>Asteraceae</taxon>
        <taxon>Cichorioideae</taxon>
        <taxon>Cichorieae</taxon>
        <taxon>Lactucinae</taxon>
        <taxon>Lactuca</taxon>
    </lineage>
</organism>
<feature type="region of interest" description="Disordered" evidence="2">
    <location>
        <begin position="312"/>
        <end position="357"/>
    </location>
</feature>
<evidence type="ECO:0000313" key="4">
    <source>
        <dbReference type="EMBL" id="CAI9283429.1"/>
    </source>
</evidence>
<feature type="compositionally biased region" description="Basic and acidic residues" evidence="2">
    <location>
        <begin position="342"/>
        <end position="351"/>
    </location>
</feature>
<evidence type="ECO:0000256" key="1">
    <source>
        <dbReference type="SAM" id="Coils"/>
    </source>
</evidence>
<keyword evidence="3" id="KW-0732">Signal</keyword>
<feature type="coiled-coil region" evidence="1">
    <location>
        <begin position="231"/>
        <end position="279"/>
    </location>
</feature>
<evidence type="ECO:0000256" key="3">
    <source>
        <dbReference type="SAM" id="SignalP"/>
    </source>
</evidence>
<proteinExistence type="predicted"/>
<evidence type="ECO:0000256" key="2">
    <source>
        <dbReference type="SAM" id="MobiDB-lite"/>
    </source>
</evidence>
<keyword evidence="5" id="KW-1185">Reference proteome</keyword>
<feature type="signal peptide" evidence="3">
    <location>
        <begin position="1"/>
        <end position="28"/>
    </location>
</feature>